<proteinExistence type="predicted"/>
<sequence length="69" mass="8017">MSHKEQIQKNLERLIAAELRRFTLETGEVVDELYVFPQDDKDGGETYYDIFVEFLEKDESEASKSGAEQ</sequence>
<evidence type="ECO:0000313" key="1">
    <source>
        <dbReference type="EMBL" id="AVF43546.1"/>
    </source>
</evidence>
<reference evidence="2" key="1">
    <citation type="submission" date="2017-12" db="EMBL/GenBank/DDBJ databases">
        <title>FDA dAtabase for Regulatory Grade micrObial Sequences (FDA-ARGOS): Supporting development and validation of Infectious Disease Dx tests.</title>
        <authorList>
            <person name="Hoffmann M."/>
            <person name="Allard M."/>
            <person name="Evans P."/>
            <person name="Brown E."/>
            <person name="Tallon L."/>
            <person name="Sadzewicz L."/>
            <person name="Sengamalay N."/>
            <person name="Ott S."/>
            <person name="Godinez A."/>
            <person name="Nagaraj S."/>
            <person name="Vavikolanu K."/>
            <person name="Aluvathingal J."/>
            <person name="Nadendla S."/>
            <person name="Sichtig H."/>
        </authorList>
    </citation>
    <scope>NUCLEOTIDE SEQUENCE [LARGE SCALE GENOMIC DNA]</scope>
    <source>
        <strain evidence="2">FDAARGOS_129</strain>
    </source>
</reference>
<evidence type="ECO:0000313" key="2">
    <source>
        <dbReference type="Proteomes" id="UP000237921"/>
    </source>
</evidence>
<dbReference type="Proteomes" id="UP000237921">
    <property type="component" value="Chromosome"/>
</dbReference>
<gene>
    <name evidence="1" type="ORF">AL533_03655</name>
</gene>
<name>A0A2L1VEP1_ACINO</name>
<dbReference type="RefSeq" id="WP_002052460.1">
    <property type="nucleotide sequence ID" value="NZ_CP014019.1"/>
</dbReference>
<protein>
    <submittedName>
        <fullName evidence="1">Uncharacterized protein</fullName>
    </submittedName>
</protein>
<organism evidence="1 2">
    <name type="scientific">Acinetobacter nosocomialis</name>
    <dbReference type="NCBI Taxonomy" id="106654"/>
    <lineage>
        <taxon>Bacteria</taxon>
        <taxon>Pseudomonadati</taxon>
        <taxon>Pseudomonadota</taxon>
        <taxon>Gammaproteobacteria</taxon>
        <taxon>Moraxellales</taxon>
        <taxon>Moraxellaceae</taxon>
        <taxon>Acinetobacter</taxon>
        <taxon>Acinetobacter calcoaceticus/baumannii complex</taxon>
    </lineage>
</organism>
<dbReference type="AlphaFoldDB" id="A0A2L1VEP1"/>
<accession>A0A2L1VEP1</accession>
<dbReference type="EMBL" id="CP014019">
    <property type="protein sequence ID" value="AVF43546.1"/>
    <property type="molecule type" value="Genomic_DNA"/>
</dbReference>